<dbReference type="InterPro" id="IPR024072">
    <property type="entry name" value="DHFR-like_dom_sf"/>
</dbReference>
<dbReference type="HOGENOM" id="CLU_043966_1_0_4"/>
<evidence type="ECO:0000313" key="3">
    <source>
        <dbReference type="Proteomes" id="UP000010105"/>
    </source>
</evidence>
<evidence type="ECO:0000313" key="2">
    <source>
        <dbReference type="EMBL" id="AFT86134.1"/>
    </source>
</evidence>
<evidence type="ECO:0000259" key="1">
    <source>
        <dbReference type="Pfam" id="PF01872"/>
    </source>
</evidence>
<dbReference type="Gene3D" id="3.40.430.10">
    <property type="entry name" value="Dihydrofolate Reductase, subunit A"/>
    <property type="match status" value="1"/>
</dbReference>
<sequence>MSIPTGAVRRAGKEEVTMPKIVLNAFLTLDGVMQAPGGPDEDPENGFPHGGWQGPYTDEVMRKLIVDGFADADGFILGRKTYGIFSNYWPTITDPDNVIAVGLNSRPKYVFSRSLEQVGWNNAHLIKGDTVAELRKLRAQPGQTLHTWGSTVLLQTLLAHDLVDEYRLFIFPVVLGSGKRLFGSGTVPAALKPVESATSSKGATFLRLERGGRPTYGQIGD</sequence>
<dbReference type="GO" id="GO:0009231">
    <property type="term" value="P:riboflavin biosynthetic process"/>
    <property type="evidence" value="ECO:0007669"/>
    <property type="project" value="InterPro"/>
</dbReference>
<feature type="domain" description="Bacterial bifunctional deaminase-reductase C-terminal" evidence="1">
    <location>
        <begin position="19"/>
        <end position="203"/>
    </location>
</feature>
<dbReference type="InterPro" id="IPR002734">
    <property type="entry name" value="RibDG_C"/>
</dbReference>
<dbReference type="SUPFAM" id="SSF53597">
    <property type="entry name" value="Dihydrofolate reductase-like"/>
    <property type="match status" value="1"/>
</dbReference>
<protein>
    <submittedName>
        <fullName evidence="2">Bifunctional deaminase-reductase domain-containing protein</fullName>
    </submittedName>
</protein>
<accession>K0DRU5</accession>
<reference evidence="2 3" key="1">
    <citation type="journal article" date="2012" name="J. Bacteriol.">
        <title>Complete Genome Sequence of Burkholderia phenoliruptrix BR3459a (CLA1), a Heat-Tolerant, Nitrogen-Fixing Symbiont of Mimosa flocculosa.</title>
        <authorList>
            <person name="de Oliveira Cunha C."/>
            <person name="Goda Zuleta L.F."/>
            <person name="Paula de Almeida L.G."/>
            <person name="Prioli Ciapina L."/>
            <person name="Lustrino Borges W."/>
            <person name="Pitard R.M."/>
            <person name="Baldani J.I."/>
            <person name="Straliotto R."/>
            <person name="de Faria S.M."/>
            <person name="Hungria M."/>
            <person name="Sousa Cavada B."/>
            <person name="Mercante F.M."/>
            <person name="Ribeiro de Vasconcelos A.T."/>
        </authorList>
    </citation>
    <scope>NUCLEOTIDE SEQUENCE [LARGE SCALE GENOMIC DNA]</scope>
    <source>
        <strain evidence="2 3">BR3459a</strain>
    </source>
</reference>
<dbReference type="Proteomes" id="UP000010105">
    <property type="component" value="Chromosome 1"/>
</dbReference>
<gene>
    <name evidence="2" type="ORF">BUPH_02564</name>
</gene>
<dbReference type="Pfam" id="PF01872">
    <property type="entry name" value="RibD_C"/>
    <property type="match status" value="1"/>
</dbReference>
<dbReference type="InterPro" id="IPR050765">
    <property type="entry name" value="Riboflavin_Biosynth_HTPR"/>
</dbReference>
<dbReference type="PANTHER" id="PTHR38011">
    <property type="entry name" value="DIHYDROFOLATE REDUCTASE FAMILY PROTEIN (AFU_ORTHOLOGUE AFUA_8G06820)"/>
    <property type="match status" value="1"/>
</dbReference>
<organism evidence="2 3">
    <name type="scientific">Paraburkholderia phenoliruptrix BR3459a</name>
    <dbReference type="NCBI Taxonomy" id="1229205"/>
    <lineage>
        <taxon>Bacteria</taxon>
        <taxon>Pseudomonadati</taxon>
        <taxon>Pseudomonadota</taxon>
        <taxon>Betaproteobacteria</taxon>
        <taxon>Burkholderiales</taxon>
        <taxon>Burkholderiaceae</taxon>
        <taxon>Paraburkholderia</taxon>
    </lineage>
</organism>
<dbReference type="EMBL" id="CP003863">
    <property type="protein sequence ID" value="AFT86134.1"/>
    <property type="molecule type" value="Genomic_DNA"/>
</dbReference>
<dbReference type="eggNOG" id="COG0262">
    <property type="taxonomic scope" value="Bacteria"/>
</dbReference>
<dbReference type="PATRIC" id="fig|1229205.11.peg.2297"/>
<name>K0DRU5_9BURK</name>
<dbReference type="PANTHER" id="PTHR38011:SF2">
    <property type="entry name" value="BIFUNCTIONAL DEAMINASE-REDUCTASE DOMAIN PROTEIN"/>
    <property type="match status" value="1"/>
</dbReference>
<proteinExistence type="predicted"/>
<dbReference type="GO" id="GO:0008703">
    <property type="term" value="F:5-amino-6-(5-phosphoribosylamino)uracil reductase activity"/>
    <property type="evidence" value="ECO:0007669"/>
    <property type="project" value="InterPro"/>
</dbReference>
<dbReference type="AlphaFoldDB" id="K0DRU5"/>
<dbReference type="STRING" id="1229205.BUPH_02564"/>
<dbReference type="KEGG" id="bpx:BUPH_02564"/>